<dbReference type="Pfam" id="PF00196">
    <property type="entry name" value="GerE"/>
    <property type="match status" value="1"/>
</dbReference>
<dbReference type="EMBL" id="BAABLV010000024">
    <property type="protein sequence ID" value="GAA4898237.1"/>
    <property type="molecule type" value="Genomic_DNA"/>
</dbReference>
<dbReference type="SUPFAM" id="SSF46894">
    <property type="entry name" value="C-terminal effector domain of the bipartite response regulators"/>
    <property type="match status" value="1"/>
</dbReference>
<evidence type="ECO:0000256" key="1">
    <source>
        <dbReference type="ARBA" id="ARBA00023015"/>
    </source>
</evidence>
<keyword evidence="2" id="KW-0238">DNA-binding</keyword>
<dbReference type="CDD" id="cd06170">
    <property type="entry name" value="LuxR_C_like"/>
    <property type="match status" value="1"/>
</dbReference>
<protein>
    <recommendedName>
        <fullName evidence="4">HTH luxR-type domain-containing protein</fullName>
    </recommendedName>
</protein>
<dbReference type="PANTHER" id="PTHR44688:SF16">
    <property type="entry name" value="DNA-BINDING TRANSCRIPTIONAL ACTIVATOR DEVR_DOSR"/>
    <property type="match status" value="1"/>
</dbReference>
<comment type="caution">
    <text evidence="5">The sequence shown here is derived from an EMBL/GenBank/DDBJ whole genome shotgun (WGS) entry which is preliminary data.</text>
</comment>
<dbReference type="InterPro" id="IPR036388">
    <property type="entry name" value="WH-like_DNA-bd_sf"/>
</dbReference>
<dbReference type="PRINTS" id="PR00038">
    <property type="entry name" value="HTHLUXR"/>
</dbReference>
<organism evidence="5 6">
    <name type="scientific">Tessaracoccus lubricantis</name>
    <dbReference type="NCBI Taxonomy" id="545543"/>
    <lineage>
        <taxon>Bacteria</taxon>
        <taxon>Bacillati</taxon>
        <taxon>Actinomycetota</taxon>
        <taxon>Actinomycetes</taxon>
        <taxon>Propionibacteriales</taxon>
        <taxon>Propionibacteriaceae</taxon>
        <taxon>Tessaracoccus</taxon>
    </lineage>
</organism>
<gene>
    <name evidence="5" type="ORF">GCM10025789_15100</name>
</gene>
<keyword evidence="3" id="KW-0804">Transcription</keyword>
<reference evidence="6" key="1">
    <citation type="journal article" date="2019" name="Int. J. Syst. Evol. Microbiol.">
        <title>The Global Catalogue of Microorganisms (GCM) 10K type strain sequencing project: providing services to taxonomists for standard genome sequencing and annotation.</title>
        <authorList>
            <consortium name="The Broad Institute Genomics Platform"/>
            <consortium name="The Broad Institute Genome Sequencing Center for Infectious Disease"/>
            <person name="Wu L."/>
            <person name="Ma J."/>
        </authorList>
    </citation>
    <scope>NUCLEOTIDE SEQUENCE [LARGE SCALE GENOMIC DNA]</scope>
    <source>
        <strain evidence="6">JCM 19125</strain>
    </source>
</reference>
<dbReference type="PROSITE" id="PS50043">
    <property type="entry name" value="HTH_LUXR_2"/>
    <property type="match status" value="1"/>
</dbReference>
<name>A0ABP9FB28_9ACTN</name>
<evidence type="ECO:0000313" key="5">
    <source>
        <dbReference type="EMBL" id="GAA4898237.1"/>
    </source>
</evidence>
<proteinExistence type="predicted"/>
<dbReference type="Proteomes" id="UP001501521">
    <property type="component" value="Unassembled WGS sequence"/>
</dbReference>
<evidence type="ECO:0000313" key="6">
    <source>
        <dbReference type="Proteomes" id="UP001501521"/>
    </source>
</evidence>
<feature type="domain" description="HTH luxR-type" evidence="4">
    <location>
        <begin position="12"/>
        <end position="77"/>
    </location>
</feature>
<keyword evidence="6" id="KW-1185">Reference proteome</keyword>
<dbReference type="PROSITE" id="PS00622">
    <property type="entry name" value="HTH_LUXR_1"/>
    <property type="match status" value="1"/>
</dbReference>
<keyword evidence="1" id="KW-0805">Transcription regulation</keyword>
<dbReference type="InterPro" id="IPR016032">
    <property type="entry name" value="Sig_transdc_resp-reg_C-effctor"/>
</dbReference>
<evidence type="ECO:0000256" key="2">
    <source>
        <dbReference type="ARBA" id="ARBA00023125"/>
    </source>
</evidence>
<sequence>MQFARRPAPGTTPAELGLLSEREVDVVRLVARGLSNAEIGSRLYLSETTVKTYVSRVLAKLDLRDRVQIAVAAYESGLVQPGS</sequence>
<dbReference type="InterPro" id="IPR000792">
    <property type="entry name" value="Tscrpt_reg_LuxR_C"/>
</dbReference>
<dbReference type="SMART" id="SM00421">
    <property type="entry name" value="HTH_LUXR"/>
    <property type="match status" value="1"/>
</dbReference>
<dbReference type="PANTHER" id="PTHR44688">
    <property type="entry name" value="DNA-BINDING TRANSCRIPTIONAL ACTIVATOR DEVR_DOSR"/>
    <property type="match status" value="1"/>
</dbReference>
<accession>A0ABP9FB28</accession>
<evidence type="ECO:0000256" key="3">
    <source>
        <dbReference type="ARBA" id="ARBA00023163"/>
    </source>
</evidence>
<evidence type="ECO:0000259" key="4">
    <source>
        <dbReference type="PROSITE" id="PS50043"/>
    </source>
</evidence>
<dbReference type="Gene3D" id="1.10.10.10">
    <property type="entry name" value="Winged helix-like DNA-binding domain superfamily/Winged helix DNA-binding domain"/>
    <property type="match status" value="1"/>
</dbReference>